<dbReference type="SUPFAM" id="SSF47240">
    <property type="entry name" value="Ferritin-like"/>
    <property type="match status" value="1"/>
</dbReference>
<dbReference type="EMBL" id="FOMX01000038">
    <property type="protein sequence ID" value="SFF24748.1"/>
    <property type="molecule type" value="Genomic_DNA"/>
</dbReference>
<dbReference type="InterPro" id="IPR009078">
    <property type="entry name" value="Ferritin-like_SF"/>
</dbReference>
<sequence length="500" mass="50212">MSFQAYEGCGGLPRRAALWYAGGMKSFDVIKATLREAQVLAALLKAAGVAPLALAGACADRPVGASDGQVSGIGTTTASDETTASPGTATESSPGTVTETAPGTATETEPDTATATGPGTATATTGEMTGPGTDVTTAWSDSDRPPDCPINYLETVECVDLPGDTSTGDNTDGDSTTDGGTSTTTGDSTGGTTTGTTGGSGPCEGVEVPLHDDCGLYAYDVSPVYELRGQCCVNVTWEETCCGRPFLVEETARTAHPIARADWSSPAAPALAGLSARERAALAAEWVEDGLAEHASVAAFARFALQLLALGAPAALVEAAQQAMADEIAHARLCFGLAAAYGGEPRGPSPLPLTGALAGADDLVAVTVATLREGCIGETIAALQAEAALGRAKDPAVRAALAQIAADELRHAELAWRFVAWALERGGAEVHAACAAALAAAEANVGRTFGQVEQDMSPRMLAHGRLGAAGRVAVARRAMAAVVGPAGRALLARHAGAAAA</sequence>
<dbReference type="Proteomes" id="UP000199400">
    <property type="component" value="Unassembled WGS sequence"/>
</dbReference>
<name>A0A1I2H5A8_9BACT</name>
<feature type="compositionally biased region" description="Gly residues" evidence="1">
    <location>
        <begin position="188"/>
        <end position="202"/>
    </location>
</feature>
<evidence type="ECO:0008006" key="4">
    <source>
        <dbReference type="Google" id="ProtNLM"/>
    </source>
</evidence>
<feature type="region of interest" description="Disordered" evidence="1">
    <location>
        <begin position="64"/>
        <end position="204"/>
    </location>
</feature>
<evidence type="ECO:0000256" key="1">
    <source>
        <dbReference type="SAM" id="MobiDB-lite"/>
    </source>
</evidence>
<evidence type="ECO:0000313" key="2">
    <source>
        <dbReference type="EMBL" id="SFF24748.1"/>
    </source>
</evidence>
<dbReference type="GO" id="GO:0016491">
    <property type="term" value="F:oxidoreductase activity"/>
    <property type="evidence" value="ECO:0007669"/>
    <property type="project" value="InterPro"/>
</dbReference>
<protein>
    <recommendedName>
        <fullName evidence="4">Ferritin-like domain-containing protein</fullName>
    </recommendedName>
</protein>
<keyword evidence="3" id="KW-1185">Reference proteome</keyword>
<feature type="compositionally biased region" description="Low complexity" evidence="1">
    <location>
        <begin position="163"/>
        <end position="187"/>
    </location>
</feature>
<accession>A0A1I2H5A8</accession>
<reference evidence="3" key="1">
    <citation type="submission" date="2016-10" db="EMBL/GenBank/DDBJ databases">
        <authorList>
            <person name="Varghese N."/>
            <person name="Submissions S."/>
        </authorList>
    </citation>
    <scope>NUCLEOTIDE SEQUENCE [LARGE SCALE GENOMIC DNA]</scope>
    <source>
        <strain evidence="3">ATCC 25963</strain>
    </source>
</reference>
<dbReference type="Gene3D" id="1.10.620.20">
    <property type="entry name" value="Ribonucleotide Reductase, subunit A"/>
    <property type="match status" value="1"/>
</dbReference>
<feature type="compositionally biased region" description="Low complexity" evidence="1">
    <location>
        <begin position="94"/>
        <end position="133"/>
    </location>
</feature>
<proteinExistence type="predicted"/>
<dbReference type="CDD" id="cd00657">
    <property type="entry name" value="Ferritin_like"/>
    <property type="match status" value="1"/>
</dbReference>
<feature type="compositionally biased region" description="Polar residues" evidence="1">
    <location>
        <begin position="68"/>
        <end position="93"/>
    </location>
</feature>
<gene>
    <name evidence="2" type="ORF">SAMN02745121_07712</name>
</gene>
<organism evidence="2 3">
    <name type="scientific">Nannocystis exedens</name>
    <dbReference type="NCBI Taxonomy" id="54"/>
    <lineage>
        <taxon>Bacteria</taxon>
        <taxon>Pseudomonadati</taxon>
        <taxon>Myxococcota</taxon>
        <taxon>Polyangia</taxon>
        <taxon>Nannocystales</taxon>
        <taxon>Nannocystaceae</taxon>
        <taxon>Nannocystis</taxon>
    </lineage>
</organism>
<dbReference type="AlphaFoldDB" id="A0A1I2H5A8"/>
<evidence type="ECO:0000313" key="3">
    <source>
        <dbReference type="Proteomes" id="UP000199400"/>
    </source>
</evidence>
<dbReference type="InterPro" id="IPR012348">
    <property type="entry name" value="RNR-like"/>
</dbReference>